<keyword evidence="4" id="KW-1185">Reference proteome</keyword>
<feature type="signal peptide" evidence="1">
    <location>
        <begin position="1"/>
        <end position="21"/>
    </location>
</feature>
<reference evidence="2 5" key="2">
    <citation type="submission" date="2016-10" db="EMBL/GenBank/DDBJ databases">
        <authorList>
            <person name="de Groot N.N."/>
        </authorList>
    </citation>
    <scope>NUCLEOTIDE SEQUENCE [LARGE SCALE GENOMIC DNA]</scope>
    <source>
        <strain evidence="5">BP1-145</strain>
        <strain evidence="2">BP1-148</strain>
    </source>
</reference>
<dbReference type="PANTHER" id="PTHR45661">
    <property type="entry name" value="SURFACE ANTIGEN"/>
    <property type="match status" value="1"/>
</dbReference>
<protein>
    <submittedName>
        <fullName evidence="3">Leucine rich repeat-containing protein</fullName>
    </submittedName>
</protein>
<dbReference type="AlphaFoldDB" id="A0A1H0DH67"/>
<feature type="chain" id="PRO_5041052524" evidence="1">
    <location>
        <begin position="22"/>
        <end position="749"/>
    </location>
</feature>
<dbReference type="STRING" id="645274.SAMN04487901_105180"/>
<evidence type="ECO:0000256" key="1">
    <source>
        <dbReference type="SAM" id="SignalP"/>
    </source>
</evidence>
<dbReference type="RefSeq" id="WP_091816378.1">
    <property type="nucleotide sequence ID" value="NZ_FNCQ01000005.1"/>
</dbReference>
<dbReference type="InterPro" id="IPR053139">
    <property type="entry name" value="Surface_bspA-like"/>
</dbReference>
<reference evidence="3 4" key="1">
    <citation type="submission" date="2016-10" db="EMBL/GenBank/DDBJ databases">
        <authorList>
            <person name="Varghese N."/>
            <person name="Submissions S."/>
        </authorList>
    </citation>
    <scope>NUCLEOTIDE SEQUENCE</scope>
    <source>
        <strain evidence="3">BP1-145</strain>
        <strain evidence="4">BP1-148</strain>
    </source>
</reference>
<sequence length="749" mass="83987">MKKFLLLIFLLIITSVEHSMAQSSDFLLDGLKWFYRGQYVHEEYKIDGSKTLNGKDYKLLTVIRGGYDSRVLLPGSPLMNDVSYDDYIRATIGIREDNGRIYVDKDEYLSLLTEEHPWINVVEGEPLPYETTAEGELVLYDFTKKEGEVYLQMDGGTTLTVTKNHILKTEDGVTRRCLTLSNGFEIIEGVGSINSPGMLLFWLNMKPEYNDYGAMIYFRLYSTEGSYVSILAQDIEAIKKKQSGHPSILQQGRRWVYDYDNDLMKGTLTYSMEGDTLNQGYKGYKIQMTLKDNTDQIVKSCYAGALFEKLGEVTYLAPGKAKDEPLYCFDTNLTRMRPNGYSLMIVNSDNIKVGDKYYNRFLLVNKRDSVPLEKDSLYYWVEGIGSSRGLLEYAAGELFDSIKFVACYDGEKCIFTKDDFTIDSDNLSMYDGYLEIGGLRYYVDLSKETASVTHSYLSTDSIVVPSSVRIWGVECNVVGISGYAFINCTNLKSVTLPQSIVSIGNYAFGGCTNIESVTLPQSIVSIDSYAFSECTNLKSVILPQSIISIGDFAFQKCGLTEVVLPDNVKSIGASAFTECSDLVSVSFPRNFSSIKSGTFNGCTSLQSVTFPEYLDTIGGNAFAKCTSLKRVDLPASLTMLENGVFQRCENLSDVYCRAMTPPNTFGLAVFRYISPEATLHVPNEALQAYKEAVRWAEFKYIVPIEEDTDVIMVQKSAPDTHLLFDLQGRPVKDAPKHGIYVKDGRKVIR</sequence>
<organism evidence="3 5">
    <name type="scientific">Prevotella communis</name>
    <dbReference type="NCBI Taxonomy" id="2913614"/>
    <lineage>
        <taxon>Bacteria</taxon>
        <taxon>Pseudomonadati</taxon>
        <taxon>Bacteroidota</taxon>
        <taxon>Bacteroidia</taxon>
        <taxon>Bacteroidales</taxon>
        <taxon>Prevotellaceae</taxon>
        <taxon>Prevotella</taxon>
    </lineage>
</organism>
<gene>
    <name evidence="3" type="ORF">SAMN04487900_10254</name>
    <name evidence="2" type="ORF">SAMN04487901_105180</name>
</gene>
<name>A0A1H0DH67_9BACT</name>
<evidence type="ECO:0000313" key="2">
    <source>
        <dbReference type="EMBL" id="SDG57309.1"/>
    </source>
</evidence>
<dbReference type="PANTHER" id="PTHR45661:SF3">
    <property type="entry name" value="IG-LIKE DOMAIN-CONTAINING PROTEIN"/>
    <property type="match status" value="1"/>
</dbReference>
<dbReference type="SUPFAM" id="SSF52058">
    <property type="entry name" value="L domain-like"/>
    <property type="match status" value="1"/>
</dbReference>
<dbReference type="EMBL" id="FNIW01000002">
    <property type="protein sequence ID" value="SDN69389.1"/>
    <property type="molecule type" value="Genomic_DNA"/>
</dbReference>
<dbReference type="InterPro" id="IPR026906">
    <property type="entry name" value="LRR_5"/>
</dbReference>
<dbReference type="InterPro" id="IPR032675">
    <property type="entry name" value="LRR_dom_sf"/>
</dbReference>
<dbReference type="OrthoDB" id="1068223at2"/>
<accession>A0A1G7VD76</accession>
<evidence type="ECO:0000313" key="3">
    <source>
        <dbReference type="EMBL" id="SDN69389.1"/>
    </source>
</evidence>
<evidence type="ECO:0000313" key="5">
    <source>
        <dbReference type="Proteomes" id="UP000199134"/>
    </source>
</evidence>
<dbReference type="Proteomes" id="UP000198779">
    <property type="component" value="Unassembled WGS sequence"/>
</dbReference>
<dbReference type="Proteomes" id="UP000199134">
    <property type="component" value="Unassembled WGS sequence"/>
</dbReference>
<accession>A0A1H0DH67</accession>
<dbReference type="Gene3D" id="3.40.50.12480">
    <property type="match status" value="1"/>
</dbReference>
<keyword evidence="1" id="KW-0732">Signal</keyword>
<dbReference type="Pfam" id="PF13306">
    <property type="entry name" value="LRR_5"/>
    <property type="match status" value="1"/>
</dbReference>
<proteinExistence type="predicted"/>
<dbReference type="Gene3D" id="3.80.10.10">
    <property type="entry name" value="Ribonuclease Inhibitor"/>
    <property type="match status" value="2"/>
</dbReference>
<dbReference type="EMBL" id="FNCQ01000005">
    <property type="protein sequence ID" value="SDG57309.1"/>
    <property type="molecule type" value="Genomic_DNA"/>
</dbReference>
<evidence type="ECO:0000313" key="4">
    <source>
        <dbReference type="Proteomes" id="UP000198779"/>
    </source>
</evidence>